<comment type="similarity">
    <text evidence="2 8">Belongs to the NiCoT transporter (TC 2.A.52) family.</text>
</comment>
<reference evidence="9 10" key="2">
    <citation type="journal article" date="2015" name="Genome Announc.">
        <title>Draft Genome Sequence of Lactobacillus fermentum NB-22.</title>
        <authorList>
            <person name="Chaplin A.V."/>
            <person name="Shkoporov A.N."/>
            <person name="Efimov B.A."/>
            <person name="Pikina A.P."/>
            <person name="Borisova O.Y."/>
            <person name="Gladko I.A."/>
            <person name="Postnikova E.A."/>
            <person name="Lordkipanidze A.E."/>
            <person name="Kafarskaia L.I."/>
        </authorList>
    </citation>
    <scope>NUCLEOTIDE SEQUENCE [LARGE SCALE GENOMIC DNA]</scope>
    <source>
        <strain evidence="9 10">NB-22</strain>
    </source>
</reference>
<feature type="transmembrane region" description="Helical" evidence="8">
    <location>
        <begin position="261"/>
        <end position="282"/>
    </location>
</feature>
<dbReference type="EMBL" id="AYHA01000129">
    <property type="protein sequence ID" value="ESS00963.1"/>
    <property type="molecule type" value="Genomic_DNA"/>
</dbReference>
<dbReference type="GO" id="GO:0012505">
    <property type="term" value="C:endomembrane system"/>
    <property type="evidence" value="ECO:0007669"/>
    <property type="project" value="UniProtKB-SubCell"/>
</dbReference>
<keyword evidence="3 8" id="KW-0813">Transport</keyword>
<evidence type="ECO:0000256" key="4">
    <source>
        <dbReference type="ARBA" id="ARBA00022596"/>
    </source>
</evidence>
<proteinExistence type="inferred from homology"/>
<reference evidence="10" key="1">
    <citation type="submission" date="2013-10" db="EMBL/GenBank/DDBJ databases">
        <title>Draft genome sequence of Lactobacillus fermentum NB-22.</title>
        <authorList>
            <person name="Chaplin A.V."/>
            <person name="Shkoporov A.N."/>
            <person name="Khokhlova E.V."/>
            <person name="Efimov B.A."/>
            <person name="Kafarskaia L.I."/>
        </authorList>
    </citation>
    <scope>NUCLEOTIDE SEQUENCE [LARGE SCALE GENOMIC DNA]</scope>
    <source>
        <strain evidence="10">NB-22</strain>
    </source>
</reference>
<keyword evidence="7 8" id="KW-0472">Membrane</keyword>
<dbReference type="Proteomes" id="UP000018412">
    <property type="component" value="Unassembled WGS sequence"/>
</dbReference>
<dbReference type="GO" id="GO:0015099">
    <property type="term" value="F:nickel cation transmembrane transporter activity"/>
    <property type="evidence" value="ECO:0007669"/>
    <property type="project" value="UniProtKB-UniRule"/>
</dbReference>
<name>A0A829LZY8_LIMFE</name>
<comment type="subcellular location">
    <subcellularLocation>
        <location evidence="8">Cell membrane</location>
        <topology evidence="8">Multi-pass membrane protein</topology>
    </subcellularLocation>
    <subcellularLocation>
        <location evidence="1">Endomembrane system</location>
        <topology evidence="1">Multi-pass membrane protein</topology>
    </subcellularLocation>
</comment>
<gene>
    <name evidence="9" type="ORF">NB22_07210</name>
</gene>
<sequence length="337" mass="37253">MMKKMRLRKTIPFYGLTLVLHLLGIGLLLVAAQSAPKFVGLGVLAYTLGLRHAFDADHISAIDNTVRRLLNQNESAYGVGWYFSIGHSTVVFLMILAVRVSLGWVREKLTMLNAIGGQIGTVVSGVFLLIIALSSFVILGKLLRMRRQSQAATDQPELENLLMSRGVLARILAPLFKWIRHDWQMYFIGFVFGLGFDTATEITVIALSAVTASQTTATACGIFALPILFASGMNLMDTVDSTMMLCAYSWAFDTPGKKMRYNIVMTSISAVTALGIGSFELLQMVHIPSGFGRWIASVDLGWLGYALVGFFAAFWLVAYVHWAWRARRLKLAGHLDY</sequence>
<organism evidence="9 10">
    <name type="scientific">Limosilactobacillus fermentum NB-22</name>
    <dbReference type="NCBI Taxonomy" id="1408443"/>
    <lineage>
        <taxon>Bacteria</taxon>
        <taxon>Bacillati</taxon>
        <taxon>Bacillota</taxon>
        <taxon>Bacilli</taxon>
        <taxon>Lactobacillales</taxon>
        <taxon>Lactobacillaceae</taxon>
        <taxon>Limosilactobacillus</taxon>
    </lineage>
</organism>
<evidence type="ECO:0000256" key="6">
    <source>
        <dbReference type="ARBA" id="ARBA00022989"/>
    </source>
</evidence>
<evidence type="ECO:0000256" key="3">
    <source>
        <dbReference type="ARBA" id="ARBA00022448"/>
    </source>
</evidence>
<keyword evidence="5 8" id="KW-0812">Transmembrane</keyword>
<feature type="transmembrane region" description="Helical" evidence="8">
    <location>
        <begin position="216"/>
        <end position="235"/>
    </location>
</feature>
<dbReference type="Pfam" id="PF03824">
    <property type="entry name" value="NicO"/>
    <property type="match status" value="1"/>
</dbReference>
<dbReference type="AlphaFoldDB" id="A0A829LZY8"/>
<evidence type="ECO:0000256" key="8">
    <source>
        <dbReference type="RuleBase" id="RU362101"/>
    </source>
</evidence>
<feature type="transmembrane region" description="Helical" evidence="8">
    <location>
        <begin position="119"/>
        <end position="142"/>
    </location>
</feature>
<dbReference type="InterPro" id="IPR004688">
    <property type="entry name" value="Ni/Co_transpt"/>
</dbReference>
<feature type="transmembrane region" description="Helical" evidence="8">
    <location>
        <begin position="186"/>
        <end position="210"/>
    </location>
</feature>
<feature type="transmembrane region" description="Helical" evidence="8">
    <location>
        <begin position="79"/>
        <end position="98"/>
    </location>
</feature>
<dbReference type="GO" id="GO:0005886">
    <property type="term" value="C:plasma membrane"/>
    <property type="evidence" value="ECO:0007669"/>
    <property type="project" value="UniProtKB-SubCell"/>
</dbReference>
<dbReference type="PANTHER" id="PTHR31611:SF0">
    <property type="entry name" value="HIGH-AFFINITY NICKEL TRANSPORT PROTEIN NIC1"/>
    <property type="match status" value="1"/>
</dbReference>
<evidence type="ECO:0000313" key="10">
    <source>
        <dbReference type="Proteomes" id="UP000018412"/>
    </source>
</evidence>
<feature type="transmembrane region" description="Helical" evidence="8">
    <location>
        <begin position="302"/>
        <end position="324"/>
    </location>
</feature>
<accession>A0A829LZY8</accession>
<dbReference type="InterPro" id="IPR011541">
    <property type="entry name" value="Ni/Co_transpt_high_affinity"/>
</dbReference>
<dbReference type="PANTHER" id="PTHR31611">
    <property type="entry name" value="HIGH-AFFINITY NICKEL TRANSPORT PROTEIN NIC1"/>
    <property type="match status" value="1"/>
</dbReference>
<evidence type="ECO:0000313" key="9">
    <source>
        <dbReference type="EMBL" id="ESS00963.1"/>
    </source>
</evidence>
<evidence type="ECO:0000256" key="1">
    <source>
        <dbReference type="ARBA" id="ARBA00004127"/>
    </source>
</evidence>
<comment type="caution">
    <text evidence="9">The sequence shown here is derived from an EMBL/GenBank/DDBJ whole genome shotgun (WGS) entry which is preliminary data.</text>
</comment>
<keyword evidence="4" id="KW-0533">Nickel</keyword>
<evidence type="ECO:0000256" key="2">
    <source>
        <dbReference type="ARBA" id="ARBA00010892"/>
    </source>
</evidence>
<protein>
    <recommendedName>
        <fullName evidence="8">Nickel/cobalt efflux system</fullName>
    </recommendedName>
</protein>
<keyword evidence="6 8" id="KW-1133">Transmembrane helix</keyword>
<evidence type="ECO:0000256" key="5">
    <source>
        <dbReference type="ARBA" id="ARBA00022692"/>
    </source>
</evidence>
<evidence type="ECO:0000256" key="7">
    <source>
        <dbReference type="ARBA" id="ARBA00023136"/>
    </source>
</evidence>